<sequence>MQIVNTDKAKRRHLHWLLTAAVFCLVSTARADSLNCNLTAYKPQPGLIAMVAGQTLTLTWNGERKSELRLRFVIERGVPTIRELALRPSGGQWRVLATHVIPEYRIVSGVRRVTRQQTEPLEALGVPLTAEKLNEIKWDAFWDAPLFMPDVPPLSHKTSIPAREAFANHPGMPRKPEEINRATAQFRATGCSVKTNGGRLEIVFPGVEAGIFTGYLQYDIFKGSNLIRQMVSAKTSATSAAFKYDAGIKGLPIRPASRLLWRDLSNHNQEYRLGGPVGDSPATVWSSNRLIAAEVPGGSIAVFPPPHSFYWARETGKNLGYSWYRKDSDSTFSIGMQQAEKEDEAEFYQNFALYSARPGTWQRMPVFLHVSSGNGSDALEAALAFTHRDFFKPLPGYKVMGSHYHVGLVERLDELGGHDNRLNDVETMKGIGVNIYGVIDGVRGPARREVGESFLKAQAEYYDAARRQSDRDFLVMPNDENSTSGRTYELGGHHDLLISRPTFWQNERKPGQPLVEQHPRYGRVYNLGSPADLMAMTEHENALISIPHPGSKGSTGYPDAIRDAPQFLHQNFFSLGYRWGMGIDASETRLGEYRFLNLWDEVNNWMAARNLPPKFALAISEGRSDYGDRGKPPYDDTYGLSPVNYLKLDSVPTVDDMSSIINVLRRGDYFVSTGEVLIPSYSVQGTGAKRTITAEVEWTFPLDFVELVWGDGEKTDRQIITTTDLPPFGRKKFILPFDATDKKWVRFAAWDIATSGALVQPVSLLSSDNSKPTK</sequence>
<evidence type="ECO:0000313" key="2">
    <source>
        <dbReference type="EMBL" id="GHB86485.1"/>
    </source>
</evidence>
<evidence type="ECO:0000313" key="3">
    <source>
        <dbReference type="Proteomes" id="UP000598271"/>
    </source>
</evidence>
<evidence type="ECO:0000256" key="1">
    <source>
        <dbReference type="SAM" id="SignalP"/>
    </source>
</evidence>
<keyword evidence="3" id="KW-1185">Reference proteome</keyword>
<organism evidence="2 3">
    <name type="scientific">Persicitalea jodogahamensis</name>
    <dbReference type="NCBI Taxonomy" id="402147"/>
    <lineage>
        <taxon>Bacteria</taxon>
        <taxon>Pseudomonadati</taxon>
        <taxon>Bacteroidota</taxon>
        <taxon>Cytophagia</taxon>
        <taxon>Cytophagales</taxon>
        <taxon>Spirosomataceae</taxon>
        <taxon>Persicitalea</taxon>
    </lineage>
</organism>
<keyword evidence="1" id="KW-0732">Signal</keyword>
<feature type="signal peptide" evidence="1">
    <location>
        <begin position="1"/>
        <end position="31"/>
    </location>
</feature>
<accession>A0A8J3DDM2</accession>
<name>A0A8J3DDM2_9BACT</name>
<reference evidence="2 3" key="1">
    <citation type="journal article" date="2014" name="Int. J. Syst. Evol. Microbiol.">
        <title>Complete genome sequence of Corynebacterium casei LMG S-19264T (=DSM 44701T), isolated from a smear-ripened cheese.</title>
        <authorList>
            <consortium name="US DOE Joint Genome Institute (JGI-PGF)"/>
            <person name="Walter F."/>
            <person name="Albersmeier A."/>
            <person name="Kalinowski J."/>
            <person name="Ruckert C."/>
        </authorList>
    </citation>
    <scope>NUCLEOTIDE SEQUENCE [LARGE SCALE GENOMIC DNA]</scope>
    <source>
        <strain evidence="2 3">KCTC 12866</strain>
    </source>
</reference>
<proteinExistence type="predicted"/>
<protein>
    <submittedName>
        <fullName evidence="2">Uncharacterized protein</fullName>
    </submittedName>
</protein>
<dbReference type="AlphaFoldDB" id="A0A8J3DDM2"/>
<dbReference type="EMBL" id="BMXF01000007">
    <property type="protein sequence ID" value="GHB86485.1"/>
    <property type="molecule type" value="Genomic_DNA"/>
</dbReference>
<dbReference type="RefSeq" id="WP_189568268.1">
    <property type="nucleotide sequence ID" value="NZ_BMXF01000007.1"/>
</dbReference>
<gene>
    <name evidence="2" type="ORF">GCM10007390_47550</name>
</gene>
<dbReference type="Proteomes" id="UP000598271">
    <property type="component" value="Unassembled WGS sequence"/>
</dbReference>
<comment type="caution">
    <text evidence="2">The sequence shown here is derived from an EMBL/GenBank/DDBJ whole genome shotgun (WGS) entry which is preliminary data.</text>
</comment>
<feature type="chain" id="PRO_5035237566" evidence="1">
    <location>
        <begin position="32"/>
        <end position="774"/>
    </location>
</feature>